<dbReference type="Pfam" id="PF09860">
    <property type="entry name" value="DUF2087"/>
    <property type="match status" value="1"/>
</dbReference>
<organism evidence="2 4">
    <name type="scientific">Clostridium beijerinckii</name>
    <name type="common">Clostridium MP</name>
    <dbReference type="NCBI Taxonomy" id="1520"/>
    <lineage>
        <taxon>Bacteria</taxon>
        <taxon>Bacillati</taxon>
        <taxon>Bacillota</taxon>
        <taxon>Clostridia</taxon>
        <taxon>Eubacteriales</taxon>
        <taxon>Clostridiaceae</taxon>
        <taxon>Clostridium</taxon>
    </lineage>
</organism>
<accession>A0A0B5QFM1</accession>
<feature type="domain" description="HTH luxR-type" evidence="1">
    <location>
        <begin position="78"/>
        <end position="132"/>
    </location>
</feature>
<dbReference type="RefSeq" id="WP_041899186.1">
    <property type="nucleotide sequence ID" value="NZ_CP010086.2"/>
</dbReference>
<dbReference type="Gene3D" id="1.10.10.10">
    <property type="entry name" value="Winged helix-like DNA-binding domain superfamily/Winged helix DNA-binding domain"/>
    <property type="match status" value="1"/>
</dbReference>
<dbReference type="PRINTS" id="PR00038">
    <property type="entry name" value="HTHLUXR"/>
</dbReference>
<proteinExistence type="predicted"/>
<dbReference type="AlphaFoldDB" id="A0A0B5QFM1"/>
<dbReference type="InterPro" id="IPR036388">
    <property type="entry name" value="WH-like_DNA-bd_sf"/>
</dbReference>
<dbReference type="InterPro" id="IPR016032">
    <property type="entry name" value="Sig_transdc_resp-reg_C-effctor"/>
</dbReference>
<protein>
    <submittedName>
        <fullName evidence="2">Transcriptional regulator</fullName>
    </submittedName>
</protein>
<dbReference type="InterPro" id="IPR000792">
    <property type="entry name" value="Tscrpt_reg_LuxR_C"/>
</dbReference>
<dbReference type="Pfam" id="PF00196">
    <property type="entry name" value="GerE"/>
    <property type="match status" value="1"/>
</dbReference>
<dbReference type="GO" id="GO:0006355">
    <property type="term" value="P:regulation of DNA-templated transcription"/>
    <property type="evidence" value="ECO:0007669"/>
    <property type="project" value="InterPro"/>
</dbReference>
<sequence>MDIKSNELFWNATISELKEGILEEDDGYRCIICEEEFQRGRIYEINSKLYDAKKSAELHLKTSHGSMLEYLLNMNSGFTGISDVQRELIKLIALGLSDKEISGKLKVAQSTIRNHRYKLREKEKQAKLFLAMMDLLSKTTNKKINKIGKETICDAYKTATTLDDRYNITDKEKKSVIETYMNENGGLKSYPAREKKKIIVLEEISRNFSKGKQYSEKEINRILKRVYEDYVTIRRALIEYGFIERKKDGSSYWIKE</sequence>
<dbReference type="KEGG" id="cbei:LF65_04583"/>
<dbReference type="InterPro" id="IPR018656">
    <property type="entry name" value="DUF2087"/>
</dbReference>
<dbReference type="EMBL" id="JABSXK010000001">
    <property type="protein sequence ID" value="NRV10080.1"/>
    <property type="molecule type" value="Genomic_DNA"/>
</dbReference>
<evidence type="ECO:0000313" key="3">
    <source>
        <dbReference type="EMBL" id="NRV10080.1"/>
    </source>
</evidence>
<evidence type="ECO:0000313" key="2">
    <source>
        <dbReference type="EMBL" id="AJH01115.1"/>
    </source>
</evidence>
<dbReference type="EMBL" id="CP010086">
    <property type="protein sequence ID" value="AJH01115.1"/>
    <property type="molecule type" value="Genomic_DNA"/>
</dbReference>
<dbReference type="OrthoDB" id="9789954at2"/>
<dbReference type="Proteomes" id="UP000821656">
    <property type="component" value="Unassembled WGS sequence"/>
</dbReference>
<dbReference type="STRING" id="1520.LF65_04583"/>
<evidence type="ECO:0000313" key="4">
    <source>
        <dbReference type="Proteomes" id="UP000031866"/>
    </source>
</evidence>
<reference evidence="2" key="2">
    <citation type="submission" date="2016-02" db="EMBL/GenBank/DDBJ databases">
        <title>Genome sequence of Clostridium beijerinckii strain 59B.</title>
        <authorList>
            <person name="Little G.T."/>
            <person name="Minton N.P."/>
        </authorList>
    </citation>
    <scope>NUCLEOTIDE SEQUENCE</scope>
    <source>
        <strain evidence="2">NCIMB 14988</strain>
    </source>
</reference>
<dbReference type="SUPFAM" id="SSF46894">
    <property type="entry name" value="C-terminal effector domain of the bipartite response regulators"/>
    <property type="match status" value="1"/>
</dbReference>
<dbReference type="SMART" id="SM00421">
    <property type="entry name" value="HTH_LUXR"/>
    <property type="match status" value="1"/>
</dbReference>
<reference evidence="3" key="3">
    <citation type="submission" date="2020-05" db="EMBL/GenBank/DDBJ databases">
        <title>Genomic insights into acetone-butanol-ethanol (ABE) fermentation by sequencing solventogenic clostridia strains.</title>
        <authorList>
            <person name="Brown S."/>
        </authorList>
    </citation>
    <scope>NUCLEOTIDE SEQUENCE</scope>
    <source>
        <strain evidence="3">DJ126</strain>
    </source>
</reference>
<reference evidence="4" key="1">
    <citation type="submission" date="2014-12" db="EMBL/GenBank/DDBJ databases">
        <title>Genome sequence of Clostridium beijerinckii strain 59B.</title>
        <authorList>
            <person name="Little G.T."/>
            <person name="Minton N.P."/>
        </authorList>
    </citation>
    <scope>NUCLEOTIDE SEQUENCE [LARGE SCALE GENOMIC DNA]</scope>
    <source>
        <strain evidence="4">59B</strain>
    </source>
</reference>
<evidence type="ECO:0000259" key="1">
    <source>
        <dbReference type="SMART" id="SM00421"/>
    </source>
</evidence>
<name>A0A0B5QFM1_CLOBE</name>
<gene>
    <name evidence="3" type="ORF">DFH45_003043</name>
    <name evidence="2" type="ORF">LF65_04583</name>
</gene>
<dbReference type="Proteomes" id="UP000031866">
    <property type="component" value="Chromosome"/>
</dbReference>
<dbReference type="GO" id="GO:0003677">
    <property type="term" value="F:DNA binding"/>
    <property type="evidence" value="ECO:0007669"/>
    <property type="project" value="InterPro"/>
</dbReference>